<comment type="caution">
    <text evidence="1">The sequence shown here is derived from an EMBL/GenBank/DDBJ whole genome shotgun (WGS) entry which is preliminary data.</text>
</comment>
<evidence type="ECO:0000313" key="2">
    <source>
        <dbReference type="Proteomes" id="UP001499974"/>
    </source>
</evidence>
<protein>
    <submittedName>
        <fullName evidence="1">Uncharacterized protein</fullName>
    </submittedName>
</protein>
<sequence>MRSADYTRLAAQLPPIYQEDAASYAQVDAYLGLADELNHAVVERLEDLMLGLGPDATLRWPTALPLDAGRDALLGSYLATYDEVARWVGYTFPASWGTDVDGLVRRREMLARSARLWRRRGTPRGFLSWFALYFGLEPDVVELPYLLEHYQAPGAAITGEPYTATLFVPLTETFEPWGRREEATEFARRYAPAHVLMRVCFVDPATFAALGVLTATPTLPSSPSTTDLDTYLADLSTRQADLNQLLCSVVSVVNHGSAIHIYECIDQGEHKDRLDVGRLPTT</sequence>
<reference evidence="2" key="1">
    <citation type="journal article" date="2019" name="Int. J. Syst. Evol. Microbiol.">
        <title>The Global Catalogue of Microorganisms (GCM) 10K type strain sequencing project: providing services to taxonomists for standard genome sequencing and annotation.</title>
        <authorList>
            <consortium name="The Broad Institute Genomics Platform"/>
            <consortium name="The Broad Institute Genome Sequencing Center for Infectious Disease"/>
            <person name="Wu L."/>
            <person name="Ma J."/>
        </authorList>
    </citation>
    <scope>NUCLEOTIDE SEQUENCE [LARGE SCALE GENOMIC DNA]</scope>
    <source>
        <strain evidence="2">JCM 18531</strain>
    </source>
</reference>
<proteinExistence type="predicted"/>
<gene>
    <name evidence="1" type="ORF">GCM10023349_42170</name>
</gene>
<keyword evidence="2" id="KW-1185">Reference proteome</keyword>
<accession>A0ABP8XZW5</accession>
<dbReference type="EMBL" id="BAABKM010000004">
    <property type="protein sequence ID" value="GAA4717826.1"/>
    <property type="molecule type" value="Genomic_DNA"/>
</dbReference>
<organism evidence="1 2">
    <name type="scientific">Nocardioides conyzicola</name>
    <dbReference type="NCBI Taxonomy" id="1651781"/>
    <lineage>
        <taxon>Bacteria</taxon>
        <taxon>Bacillati</taxon>
        <taxon>Actinomycetota</taxon>
        <taxon>Actinomycetes</taxon>
        <taxon>Propionibacteriales</taxon>
        <taxon>Nocardioidaceae</taxon>
        <taxon>Nocardioides</taxon>
    </lineage>
</organism>
<evidence type="ECO:0000313" key="1">
    <source>
        <dbReference type="EMBL" id="GAA4717826.1"/>
    </source>
</evidence>
<dbReference type="Proteomes" id="UP001499974">
    <property type="component" value="Unassembled WGS sequence"/>
</dbReference>
<name>A0ABP8XZW5_9ACTN</name>
<dbReference type="RefSeq" id="WP_345523642.1">
    <property type="nucleotide sequence ID" value="NZ_BAABKM010000004.1"/>
</dbReference>